<proteinExistence type="inferred from homology"/>
<dbReference type="RefSeq" id="WP_015191762.1">
    <property type="nucleotide sequence ID" value="NC_019748.1"/>
</dbReference>
<dbReference type="PANTHER" id="PTHR30027:SF3">
    <property type="entry name" value="16S RRNA (URACIL(1498)-N(3))-METHYLTRANSFERASE"/>
    <property type="match status" value="1"/>
</dbReference>
<sequence>MVYRIVITPEQKQDDRVVLNPSQQHYLQRVLRMNNGDLIIVMNGRGLSWLAQLEGNLAHILEPITTSTELPLPITLITALPKGSGYEDIVRCCTELGVNTFIPVISDRTILKPSPNKVERWRKIATEAAEQSERQVVPQITNPIKFTQAIKQTINQESDRYICVARGDLPTLWSCLTQVPEREIILATGCEGGWSPQEIEKAIQQGFQPVSLGNRILRAITAPMVAVTIVTVRLN</sequence>
<feature type="domain" description="Ribosomal RNA small subunit methyltransferase E methyltransferase" evidence="13">
    <location>
        <begin position="69"/>
        <end position="230"/>
    </location>
</feature>
<dbReference type="NCBIfam" id="TIGR00046">
    <property type="entry name" value="RsmE family RNA methyltransferase"/>
    <property type="match status" value="1"/>
</dbReference>
<evidence type="ECO:0000313" key="16">
    <source>
        <dbReference type="Proteomes" id="UP000010473"/>
    </source>
</evidence>
<dbReference type="eggNOG" id="COG1385">
    <property type="taxonomic scope" value="Bacteria"/>
</dbReference>
<comment type="similarity">
    <text evidence="2 12">Belongs to the RNA methyltransferase RsmE family.</text>
</comment>
<dbReference type="CDD" id="cd18084">
    <property type="entry name" value="RsmE-like"/>
    <property type="match status" value="1"/>
</dbReference>
<protein>
    <recommendedName>
        <fullName evidence="4 12">Ribosomal RNA small subunit methyltransferase E</fullName>
        <ecNumber evidence="3 12">2.1.1.193</ecNumber>
    </recommendedName>
</protein>
<evidence type="ECO:0000256" key="2">
    <source>
        <dbReference type="ARBA" id="ARBA00005528"/>
    </source>
</evidence>
<evidence type="ECO:0000256" key="8">
    <source>
        <dbReference type="ARBA" id="ARBA00022679"/>
    </source>
</evidence>
<dbReference type="Pfam" id="PF20260">
    <property type="entry name" value="PUA_4"/>
    <property type="match status" value="1"/>
</dbReference>
<evidence type="ECO:0000313" key="15">
    <source>
        <dbReference type="EMBL" id="AFZ34089.1"/>
    </source>
</evidence>
<dbReference type="EC" id="2.1.1.193" evidence="3 12"/>
<evidence type="ECO:0000256" key="3">
    <source>
        <dbReference type="ARBA" id="ARBA00012328"/>
    </source>
</evidence>
<evidence type="ECO:0000256" key="10">
    <source>
        <dbReference type="ARBA" id="ARBA00025699"/>
    </source>
</evidence>
<dbReference type="GO" id="GO:0070475">
    <property type="term" value="P:rRNA base methylation"/>
    <property type="evidence" value="ECO:0007669"/>
    <property type="project" value="TreeGrafter"/>
</dbReference>
<dbReference type="InterPro" id="IPR015947">
    <property type="entry name" value="PUA-like_sf"/>
</dbReference>
<keyword evidence="6 12" id="KW-0698">rRNA processing</keyword>
<dbReference type="GO" id="GO:0070042">
    <property type="term" value="F:rRNA (uridine-N3-)-methyltransferase activity"/>
    <property type="evidence" value="ECO:0007669"/>
    <property type="project" value="TreeGrafter"/>
</dbReference>
<dbReference type="EMBL" id="CP003653">
    <property type="protein sequence ID" value="AFZ34089.1"/>
    <property type="molecule type" value="Genomic_DNA"/>
</dbReference>
<dbReference type="Gene3D" id="3.40.1280.10">
    <property type="match status" value="1"/>
</dbReference>
<evidence type="ECO:0000259" key="13">
    <source>
        <dbReference type="Pfam" id="PF04452"/>
    </source>
</evidence>
<dbReference type="PANTHER" id="PTHR30027">
    <property type="entry name" value="RIBOSOMAL RNA SMALL SUBUNIT METHYLTRANSFERASE E"/>
    <property type="match status" value="1"/>
</dbReference>
<dbReference type="HOGENOM" id="CLU_067442_3_0_3"/>
<evidence type="ECO:0000256" key="4">
    <source>
        <dbReference type="ARBA" id="ARBA00013673"/>
    </source>
</evidence>
<evidence type="ECO:0000256" key="5">
    <source>
        <dbReference type="ARBA" id="ARBA00022490"/>
    </source>
</evidence>
<keyword evidence="5 12" id="KW-0963">Cytoplasm</keyword>
<dbReference type="OrthoDB" id="9815641at2"/>
<dbReference type="Pfam" id="PF04452">
    <property type="entry name" value="Methyltrans_RNA"/>
    <property type="match status" value="1"/>
</dbReference>
<keyword evidence="16" id="KW-1185">Reference proteome</keyword>
<comment type="subcellular location">
    <subcellularLocation>
        <location evidence="1 12">Cytoplasm</location>
    </subcellularLocation>
</comment>
<evidence type="ECO:0000259" key="14">
    <source>
        <dbReference type="Pfam" id="PF20260"/>
    </source>
</evidence>
<comment type="function">
    <text evidence="10 12">Specifically methylates the N3 position of the uracil ring of uridine 1498 (m3U1498) in 16S rRNA. Acts on the fully assembled 30S ribosomal subunit.</text>
</comment>
<comment type="catalytic activity">
    <reaction evidence="11 12">
        <text>uridine(1498) in 16S rRNA + S-adenosyl-L-methionine = N(3)-methyluridine(1498) in 16S rRNA + S-adenosyl-L-homocysteine + H(+)</text>
        <dbReference type="Rhea" id="RHEA:42920"/>
        <dbReference type="Rhea" id="RHEA-COMP:10283"/>
        <dbReference type="Rhea" id="RHEA-COMP:10284"/>
        <dbReference type="ChEBI" id="CHEBI:15378"/>
        <dbReference type="ChEBI" id="CHEBI:57856"/>
        <dbReference type="ChEBI" id="CHEBI:59789"/>
        <dbReference type="ChEBI" id="CHEBI:65315"/>
        <dbReference type="ChEBI" id="CHEBI:74502"/>
        <dbReference type="EC" id="2.1.1.193"/>
    </reaction>
</comment>
<evidence type="ECO:0000256" key="12">
    <source>
        <dbReference type="PIRNR" id="PIRNR015601"/>
    </source>
</evidence>
<dbReference type="GO" id="GO:0005737">
    <property type="term" value="C:cytoplasm"/>
    <property type="evidence" value="ECO:0007669"/>
    <property type="project" value="UniProtKB-SubCell"/>
</dbReference>
<evidence type="ECO:0000256" key="1">
    <source>
        <dbReference type="ARBA" id="ARBA00004496"/>
    </source>
</evidence>
<evidence type="ECO:0000256" key="6">
    <source>
        <dbReference type="ARBA" id="ARBA00022552"/>
    </source>
</evidence>
<evidence type="ECO:0000256" key="7">
    <source>
        <dbReference type="ARBA" id="ARBA00022603"/>
    </source>
</evidence>
<feature type="domain" description="Ribosomal RNA small subunit methyltransferase E PUA-like" evidence="14">
    <location>
        <begin position="20"/>
        <end position="54"/>
    </location>
</feature>
<evidence type="ECO:0000256" key="9">
    <source>
        <dbReference type="ARBA" id="ARBA00022691"/>
    </source>
</evidence>
<keyword evidence="8 12" id="KW-0808">Transferase</keyword>
<dbReference type="InterPro" id="IPR029026">
    <property type="entry name" value="tRNA_m1G_MTases_N"/>
</dbReference>
<keyword evidence="7 12" id="KW-0489">Methyltransferase</keyword>
<dbReference type="InterPro" id="IPR046886">
    <property type="entry name" value="RsmE_MTase_dom"/>
</dbReference>
<dbReference type="SUPFAM" id="SSF75217">
    <property type="entry name" value="alpha/beta knot"/>
    <property type="match status" value="1"/>
</dbReference>
<dbReference type="STRING" id="111780.Sta7437_0482"/>
<dbReference type="InterPro" id="IPR046887">
    <property type="entry name" value="RsmE_PUA-like"/>
</dbReference>
<dbReference type="InterPro" id="IPR029028">
    <property type="entry name" value="Alpha/beta_knot_MTases"/>
</dbReference>
<dbReference type="InterPro" id="IPR006700">
    <property type="entry name" value="RsmE"/>
</dbReference>
<gene>
    <name evidence="15" type="ordered locus">Sta7437_0482</name>
</gene>
<dbReference type="PIRSF" id="PIRSF015601">
    <property type="entry name" value="MTase_slr0722"/>
    <property type="match status" value="1"/>
</dbReference>
<dbReference type="KEGG" id="scs:Sta7437_0482"/>
<dbReference type="Proteomes" id="UP000010473">
    <property type="component" value="Chromosome"/>
</dbReference>
<name>K9XPS9_STAC7</name>
<dbReference type="PATRIC" id="fig|111780.3.peg.502"/>
<dbReference type="SUPFAM" id="SSF88697">
    <property type="entry name" value="PUA domain-like"/>
    <property type="match status" value="1"/>
</dbReference>
<dbReference type="NCBIfam" id="NF008697">
    <property type="entry name" value="PRK11713.4-1"/>
    <property type="match status" value="1"/>
</dbReference>
<keyword evidence="9 12" id="KW-0949">S-adenosyl-L-methionine</keyword>
<organism evidence="15 16">
    <name type="scientific">Stanieria cyanosphaera (strain ATCC 29371 / PCC 7437)</name>
    <dbReference type="NCBI Taxonomy" id="111780"/>
    <lineage>
        <taxon>Bacteria</taxon>
        <taxon>Bacillati</taxon>
        <taxon>Cyanobacteriota</taxon>
        <taxon>Cyanophyceae</taxon>
        <taxon>Pleurocapsales</taxon>
        <taxon>Dermocarpellaceae</taxon>
        <taxon>Stanieria</taxon>
    </lineage>
</organism>
<dbReference type="AlphaFoldDB" id="K9XPS9"/>
<reference evidence="16" key="1">
    <citation type="journal article" date="2013" name="Proc. Natl. Acad. Sci. U.S.A.">
        <title>Improving the coverage of the cyanobacterial phylum using diversity-driven genome sequencing.</title>
        <authorList>
            <person name="Shih P.M."/>
            <person name="Wu D."/>
            <person name="Latifi A."/>
            <person name="Axen S.D."/>
            <person name="Fewer D.P."/>
            <person name="Talla E."/>
            <person name="Calteau A."/>
            <person name="Cai F."/>
            <person name="Tandeau de Marsac N."/>
            <person name="Rippka R."/>
            <person name="Herdman M."/>
            <person name="Sivonen K."/>
            <person name="Coursin T."/>
            <person name="Laurent T."/>
            <person name="Goodwin L."/>
            <person name="Nolan M."/>
            <person name="Davenport K.W."/>
            <person name="Han C.S."/>
            <person name="Rubin E.M."/>
            <person name="Eisen J.A."/>
            <person name="Woyke T."/>
            <person name="Gugger M."/>
            <person name="Kerfeld C.A."/>
        </authorList>
    </citation>
    <scope>NUCLEOTIDE SEQUENCE [LARGE SCALE GENOMIC DNA]</scope>
    <source>
        <strain evidence="16">ATCC 29371 / PCC 7437</strain>
    </source>
</reference>
<evidence type="ECO:0000256" key="11">
    <source>
        <dbReference type="ARBA" id="ARBA00047944"/>
    </source>
</evidence>
<accession>K9XPS9</accession>